<reference evidence="2" key="1">
    <citation type="submission" date="2017-09" db="EMBL/GenBank/DDBJ databases">
        <title>Depth-based differentiation of microbial function through sediment-hosted aquifers and enrichment of novel symbionts in the deep terrestrial subsurface.</title>
        <authorList>
            <person name="Probst A.J."/>
            <person name="Ladd B."/>
            <person name="Jarett J.K."/>
            <person name="Geller-Mcgrath D.E."/>
            <person name="Sieber C.M.K."/>
            <person name="Emerson J.B."/>
            <person name="Anantharaman K."/>
            <person name="Thomas B.C."/>
            <person name="Malmstrom R."/>
            <person name="Stieglmeier M."/>
            <person name="Klingl A."/>
            <person name="Woyke T."/>
            <person name="Ryan C.M."/>
            <person name="Banfield J.F."/>
        </authorList>
    </citation>
    <scope>NUCLEOTIDE SEQUENCE [LARGE SCALE GENOMIC DNA]</scope>
</reference>
<dbReference type="Proteomes" id="UP000229401">
    <property type="component" value="Unassembled WGS sequence"/>
</dbReference>
<protein>
    <submittedName>
        <fullName evidence="1">Uncharacterized protein</fullName>
    </submittedName>
</protein>
<dbReference type="EMBL" id="PFLI01000084">
    <property type="protein sequence ID" value="PIY72139.1"/>
    <property type="molecule type" value="Genomic_DNA"/>
</dbReference>
<comment type="caution">
    <text evidence="1">The sequence shown here is derived from an EMBL/GenBank/DDBJ whole genome shotgun (WGS) entry which is preliminary data.</text>
</comment>
<organism evidence="1 2">
    <name type="scientific">Candidatus Roizmanbacteria bacterium CG_4_10_14_0_8_um_filter_33_9</name>
    <dbReference type="NCBI Taxonomy" id="1974826"/>
    <lineage>
        <taxon>Bacteria</taxon>
        <taxon>Candidatus Roizmaniibacteriota</taxon>
    </lineage>
</organism>
<proteinExistence type="predicted"/>
<gene>
    <name evidence="1" type="ORF">COY87_02520</name>
</gene>
<evidence type="ECO:0000313" key="1">
    <source>
        <dbReference type="EMBL" id="PIY72139.1"/>
    </source>
</evidence>
<dbReference type="AlphaFoldDB" id="A0A2M7QIK5"/>
<accession>A0A2M7QIK5</accession>
<sequence length="446" mass="51677">MPYFERDAIGAIACLTRDRDFGITRSRIVYPFIDFEGEKITRTSYLENPNFVHNLQTANIYFKTPVNKRRQSLSDFMNKANCLQAEYFDIERQHFIKSLIPIVVSLIYQNGSLYNRLSYLTRVKDFMGVEDLFGDVFLTLMESVNSFNWSMNPDPEATIYQFINYLKLSMKDVLKIKMNEQVERSSSPEIVGVFIGNPSANIEDVALSSMANFKMRQRLNPVSQVIWDLQIQGYSKKEILKITQLSDVEYRNALAQIKEIAEKIYEHKFIGTSNAAPITPTDIVEMKRLFEQKGQLLSPIERSVAELIFSCPEKYNPYDYVVTKLGLNKTRVSRIWYCIRKTLLGSKPDSNRHGRRNKKGPEIKKIQLARTRLVEVVFEDPEKLEKAGRMLSTDHFAIVTFAYHNPESSVKQIAQVRRCSRHVVNNAFEKLLSVFSEDWVTIFSQC</sequence>
<name>A0A2M7QIK5_9BACT</name>
<evidence type="ECO:0000313" key="2">
    <source>
        <dbReference type="Proteomes" id="UP000229401"/>
    </source>
</evidence>